<sequence length="88" mass="9889">MAIPLELMSNRSSDDDACRQRGEENESVKDIEEGYDLSGSILTPRYVEPACGYDLAVASGMRTLSDDTINYRTCNWLQVLEVDAHKMK</sequence>
<dbReference type="Proteomes" id="UP001219355">
    <property type="component" value="Chromosome 1"/>
</dbReference>
<keyword evidence="3" id="KW-1185">Reference proteome</keyword>
<gene>
    <name evidence="2" type="ORF">PRK78_001278</name>
</gene>
<evidence type="ECO:0000313" key="2">
    <source>
        <dbReference type="EMBL" id="WEW55845.1"/>
    </source>
</evidence>
<proteinExistence type="predicted"/>
<dbReference type="AlphaFoldDB" id="A0AAF0DCM6"/>
<dbReference type="EMBL" id="CP120627">
    <property type="protein sequence ID" value="WEW55845.1"/>
    <property type="molecule type" value="Genomic_DNA"/>
</dbReference>
<reference evidence="2" key="1">
    <citation type="submission" date="2023-03" db="EMBL/GenBank/DDBJ databases">
        <title>Emydomyces testavorans Genome Sequence.</title>
        <authorList>
            <person name="Hoyer L."/>
        </authorList>
    </citation>
    <scope>NUCLEOTIDE SEQUENCE</scope>
    <source>
        <strain evidence="2">16-2883</strain>
    </source>
</reference>
<accession>A0AAF0DCM6</accession>
<organism evidence="2 3">
    <name type="scientific">Emydomyces testavorans</name>
    <dbReference type="NCBI Taxonomy" id="2070801"/>
    <lineage>
        <taxon>Eukaryota</taxon>
        <taxon>Fungi</taxon>
        <taxon>Dikarya</taxon>
        <taxon>Ascomycota</taxon>
        <taxon>Pezizomycotina</taxon>
        <taxon>Eurotiomycetes</taxon>
        <taxon>Eurotiomycetidae</taxon>
        <taxon>Onygenales</taxon>
        <taxon>Nannizziopsiaceae</taxon>
        <taxon>Emydomyces</taxon>
    </lineage>
</organism>
<evidence type="ECO:0000256" key="1">
    <source>
        <dbReference type="SAM" id="MobiDB-lite"/>
    </source>
</evidence>
<protein>
    <submittedName>
        <fullName evidence="2">Uncharacterized protein</fullName>
    </submittedName>
</protein>
<feature type="region of interest" description="Disordered" evidence="1">
    <location>
        <begin position="1"/>
        <end position="30"/>
    </location>
</feature>
<evidence type="ECO:0000313" key="3">
    <source>
        <dbReference type="Proteomes" id="UP001219355"/>
    </source>
</evidence>
<feature type="compositionally biased region" description="Basic and acidic residues" evidence="1">
    <location>
        <begin position="12"/>
        <end position="30"/>
    </location>
</feature>
<name>A0AAF0DCM6_9EURO</name>